<organism evidence="1 2">
    <name type="scientific">Trypanosoma cruzi</name>
    <dbReference type="NCBI Taxonomy" id="5693"/>
    <lineage>
        <taxon>Eukaryota</taxon>
        <taxon>Discoba</taxon>
        <taxon>Euglenozoa</taxon>
        <taxon>Kinetoplastea</taxon>
        <taxon>Metakinetoplastina</taxon>
        <taxon>Trypanosomatida</taxon>
        <taxon>Trypanosomatidae</taxon>
        <taxon>Trypanosoma</taxon>
        <taxon>Schizotrypanum</taxon>
    </lineage>
</organism>
<dbReference type="VEuPathDB" id="TriTrypDB:C3747_25g253"/>
<dbReference type="AlphaFoldDB" id="A0A2V2X6M8"/>
<dbReference type="EMBL" id="PRFC01000025">
    <property type="protein sequence ID" value="PWV16145.1"/>
    <property type="molecule type" value="Genomic_DNA"/>
</dbReference>
<proteinExistence type="predicted"/>
<protein>
    <recommendedName>
        <fullName evidence="3">Target of rapamycin (TOR) kinase 1</fullName>
    </recommendedName>
</protein>
<dbReference type="VEuPathDB" id="TriTrypDB:TcG_05636"/>
<accession>A0A2V2X6M8</accession>
<evidence type="ECO:0000313" key="1">
    <source>
        <dbReference type="EMBL" id="PWV16145.1"/>
    </source>
</evidence>
<name>A0A2V2X6M8_TRYCR</name>
<dbReference type="VEuPathDB" id="TriTrypDB:TcYC6_0017010"/>
<evidence type="ECO:0008006" key="3">
    <source>
        <dbReference type="Google" id="ProtNLM"/>
    </source>
</evidence>
<evidence type="ECO:0000313" key="2">
    <source>
        <dbReference type="Proteomes" id="UP000246078"/>
    </source>
</evidence>
<comment type="caution">
    <text evidence="1">The sequence shown here is derived from an EMBL/GenBank/DDBJ whole genome shotgun (WGS) entry which is preliminary data.</text>
</comment>
<sequence>MRCLWERQVVFVKRWKRPSQNGLAVPFAAVLDKPSGQRRRFIAWPKASNAHEDAGVMVALPFHISQYLGAMWDETAALLDVDASFYRQLFWRICTGEFPLSSGICGSCGIDSPAHGPRVLSGSFPHHREGLGGRPRDGKTAVCGAARGKETSVWIWGVRTSGLRRSVVQRGPCQEL</sequence>
<dbReference type="VEuPathDB" id="TriTrypDB:TcBrA4_0051940"/>
<dbReference type="VEuPathDB" id="TriTrypDB:TcCL_ESM10244"/>
<dbReference type="Proteomes" id="UP000246078">
    <property type="component" value="Unassembled WGS sequence"/>
</dbReference>
<gene>
    <name evidence="1" type="ORF">C3747_25g253</name>
</gene>
<reference evidence="1 2" key="1">
    <citation type="journal article" date="2018" name="Microb. Genom.">
        <title>Expanding an expanded genome: long-read sequencing of Trypanosoma cruzi.</title>
        <authorList>
            <person name="Berna L."/>
            <person name="Rodriguez M."/>
            <person name="Chiribao M.L."/>
            <person name="Parodi-Talice A."/>
            <person name="Pita S."/>
            <person name="Rijo G."/>
            <person name="Alvarez-Valin F."/>
            <person name="Robello C."/>
        </authorList>
    </citation>
    <scope>NUCLEOTIDE SEQUENCE [LARGE SCALE GENOMIC DNA]</scope>
    <source>
        <strain evidence="1 2">TCC</strain>
    </source>
</reference>
<dbReference type="VEuPathDB" id="TriTrypDB:TCSYLVIO_011051"/>